<proteinExistence type="predicted"/>
<name>A0A2G9SDK8_AQUCT</name>
<dbReference type="EMBL" id="KV924548">
    <property type="protein sequence ID" value="PIO38239.1"/>
    <property type="molecule type" value="Genomic_DNA"/>
</dbReference>
<dbReference type="InterPro" id="IPR057763">
    <property type="entry name" value="UBL_USP40"/>
</dbReference>
<evidence type="ECO:0000313" key="3">
    <source>
        <dbReference type="Proteomes" id="UP000228934"/>
    </source>
</evidence>
<evidence type="ECO:0000259" key="1">
    <source>
        <dbReference type="Pfam" id="PF25822"/>
    </source>
</evidence>
<dbReference type="AlphaFoldDB" id="A0A2G9SDK8"/>
<organism evidence="2 3">
    <name type="scientific">Aquarana catesbeiana</name>
    <name type="common">American bullfrog</name>
    <name type="synonym">Rana catesbeiana</name>
    <dbReference type="NCBI Taxonomy" id="8400"/>
    <lineage>
        <taxon>Eukaryota</taxon>
        <taxon>Metazoa</taxon>
        <taxon>Chordata</taxon>
        <taxon>Craniata</taxon>
        <taxon>Vertebrata</taxon>
        <taxon>Euteleostomi</taxon>
        <taxon>Amphibia</taxon>
        <taxon>Batrachia</taxon>
        <taxon>Anura</taxon>
        <taxon>Neobatrachia</taxon>
        <taxon>Ranoidea</taxon>
        <taxon>Ranidae</taxon>
        <taxon>Aquarana</taxon>
    </lineage>
</organism>
<dbReference type="OrthoDB" id="9330155at2759"/>
<keyword evidence="3" id="KW-1185">Reference proteome</keyword>
<feature type="domain" description="Ubiquitin carboxyl-terminal hydrolase 40 ubiquitin-like" evidence="1">
    <location>
        <begin position="1"/>
        <end position="36"/>
    </location>
</feature>
<feature type="non-terminal residue" evidence="2">
    <location>
        <position position="1"/>
    </location>
</feature>
<gene>
    <name evidence="2" type="ORF">AB205_0201930</name>
</gene>
<protein>
    <recommendedName>
        <fullName evidence="1">Ubiquitin carboxyl-terminal hydrolase 40 ubiquitin-like domain-containing protein</fullName>
    </recommendedName>
</protein>
<dbReference type="Pfam" id="PF25822">
    <property type="entry name" value="UBL_USP40"/>
    <property type="match status" value="1"/>
</dbReference>
<evidence type="ECO:0000313" key="2">
    <source>
        <dbReference type="EMBL" id="PIO38239.1"/>
    </source>
</evidence>
<accession>A0A2G9SDK8</accession>
<reference evidence="3" key="1">
    <citation type="journal article" date="2017" name="Nat. Commun.">
        <title>The North American bullfrog draft genome provides insight into hormonal regulation of long noncoding RNA.</title>
        <authorList>
            <person name="Hammond S.A."/>
            <person name="Warren R.L."/>
            <person name="Vandervalk B.P."/>
            <person name="Kucuk E."/>
            <person name="Khan H."/>
            <person name="Gibb E.A."/>
            <person name="Pandoh P."/>
            <person name="Kirk H."/>
            <person name="Zhao Y."/>
            <person name="Jones M."/>
            <person name="Mungall A.J."/>
            <person name="Coope R."/>
            <person name="Pleasance S."/>
            <person name="Moore R.A."/>
            <person name="Holt R.A."/>
            <person name="Round J.M."/>
            <person name="Ohora S."/>
            <person name="Walle B.V."/>
            <person name="Veldhoen N."/>
            <person name="Helbing C.C."/>
            <person name="Birol I."/>
        </authorList>
    </citation>
    <scope>NUCLEOTIDE SEQUENCE [LARGE SCALE GENOMIC DNA]</scope>
</reference>
<dbReference type="Proteomes" id="UP000228934">
    <property type="component" value="Unassembled WGS sequence"/>
</dbReference>
<sequence>CLQQMLQKANLPIEAGWHLRKMDWCYEAGDPLTEEVLTKNLAFLSMFHSCSSF</sequence>